<dbReference type="Proteomes" id="UP000189670">
    <property type="component" value="Unassembled WGS sequence"/>
</dbReference>
<evidence type="ECO:0000313" key="3">
    <source>
        <dbReference type="Proteomes" id="UP000189670"/>
    </source>
</evidence>
<feature type="coiled-coil region" evidence="1">
    <location>
        <begin position="2"/>
        <end position="29"/>
    </location>
</feature>
<accession>A0A1V1NYY2</accession>
<evidence type="ECO:0000313" key="2">
    <source>
        <dbReference type="EMBL" id="ETR67758.1"/>
    </source>
</evidence>
<organism evidence="2 3">
    <name type="scientific">Candidatus Magnetoglobus multicellularis str. Araruama</name>
    <dbReference type="NCBI Taxonomy" id="890399"/>
    <lineage>
        <taxon>Bacteria</taxon>
        <taxon>Pseudomonadati</taxon>
        <taxon>Thermodesulfobacteriota</taxon>
        <taxon>Desulfobacteria</taxon>
        <taxon>Desulfobacterales</taxon>
        <taxon>Desulfobacteraceae</taxon>
        <taxon>Candidatus Magnetoglobus</taxon>
    </lineage>
</organism>
<reference evidence="3" key="1">
    <citation type="submission" date="2012-11" db="EMBL/GenBank/DDBJ databases">
        <authorList>
            <person name="Lucero-Rivera Y.E."/>
            <person name="Tovar-Ramirez D."/>
        </authorList>
    </citation>
    <scope>NUCLEOTIDE SEQUENCE [LARGE SCALE GENOMIC DNA]</scope>
    <source>
        <strain evidence="3">Araruama</strain>
    </source>
</reference>
<dbReference type="AlphaFoldDB" id="A0A1V1NYY2"/>
<keyword evidence="1" id="KW-0175">Coiled coil</keyword>
<sequence>MFDHLSVERDQLLANVENAQSEFKQNIEDYKSWFGFYQSAVRDFTLPEIILAAEKLVGKINFTQIQKKISSLQKHILQKVLKICMSLEKIFLH</sequence>
<name>A0A1V1NYY2_9BACT</name>
<evidence type="ECO:0000256" key="1">
    <source>
        <dbReference type="SAM" id="Coils"/>
    </source>
</evidence>
<gene>
    <name evidence="2" type="ORF">OMM_11251</name>
</gene>
<dbReference type="EMBL" id="ATBP01001228">
    <property type="protein sequence ID" value="ETR67758.1"/>
    <property type="molecule type" value="Genomic_DNA"/>
</dbReference>
<comment type="caution">
    <text evidence="2">The sequence shown here is derived from an EMBL/GenBank/DDBJ whole genome shotgun (WGS) entry which is preliminary data.</text>
</comment>
<proteinExistence type="predicted"/>
<protein>
    <submittedName>
        <fullName evidence="2">Uncharacterized protein</fullName>
    </submittedName>
</protein>